<feature type="transmembrane region" description="Helical" evidence="11">
    <location>
        <begin position="7"/>
        <end position="26"/>
    </location>
</feature>
<organism evidence="14 15">
    <name type="scientific">Ravibacter arvi</name>
    <dbReference type="NCBI Taxonomy" id="2051041"/>
    <lineage>
        <taxon>Bacteria</taxon>
        <taxon>Pseudomonadati</taxon>
        <taxon>Bacteroidota</taxon>
        <taxon>Cytophagia</taxon>
        <taxon>Cytophagales</taxon>
        <taxon>Spirosomataceae</taxon>
        <taxon>Ravibacter</taxon>
    </lineage>
</organism>
<keyword evidence="4" id="KW-0121">Carboxypeptidase</keyword>
<dbReference type="EMBL" id="BAABEY010000025">
    <property type="protein sequence ID" value="GAA4441723.1"/>
    <property type="molecule type" value="Genomic_DNA"/>
</dbReference>
<dbReference type="InterPro" id="IPR012338">
    <property type="entry name" value="Beta-lactam/transpept-like"/>
</dbReference>
<keyword evidence="6" id="KW-0133">Cell shape</keyword>
<feature type="domain" description="Penicillin-binding protein dimerisation" evidence="13">
    <location>
        <begin position="50"/>
        <end position="211"/>
    </location>
</feature>
<evidence type="ECO:0000256" key="4">
    <source>
        <dbReference type="ARBA" id="ARBA00022645"/>
    </source>
</evidence>
<evidence type="ECO:0000256" key="8">
    <source>
        <dbReference type="ARBA" id="ARBA00022989"/>
    </source>
</evidence>
<accession>A0ABP8M100</accession>
<keyword evidence="10" id="KW-0961">Cell wall biogenesis/degradation</keyword>
<dbReference type="Pfam" id="PF03717">
    <property type="entry name" value="PBP_dimer"/>
    <property type="match status" value="1"/>
</dbReference>
<keyword evidence="4" id="KW-0645">Protease</keyword>
<evidence type="ECO:0000256" key="9">
    <source>
        <dbReference type="ARBA" id="ARBA00023136"/>
    </source>
</evidence>
<dbReference type="Gene3D" id="3.90.1310.10">
    <property type="entry name" value="Penicillin-binding protein 2a (Domain 2)"/>
    <property type="match status" value="1"/>
</dbReference>
<dbReference type="SUPFAM" id="SSF56519">
    <property type="entry name" value="Penicillin binding protein dimerisation domain"/>
    <property type="match status" value="1"/>
</dbReference>
<proteinExistence type="predicted"/>
<dbReference type="PANTHER" id="PTHR30627:SF2">
    <property type="entry name" value="PEPTIDOGLYCAN D,D-TRANSPEPTIDASE MRDA"/>
    <property type="match status" value="1"/>
</dbReference>
<sequence>MQENRHLFIIFGALLIGVIYLARLFYLQVLDESYAIESSSNSIKKIVEIPPRGQIYDRNGNLIVYNTPVYDLVVTPYKTKVRDTLRLCRTLGIEKTDFDSLMGAARSYSRVKPSLFLRQLSKEEFARIQDVMVDYPGFEFERSSVRTYTSASMANSLGYVSEISKKQLEAQTDPYYRQGDYVGQTGLEKFYEKELRGKRGTKFVMVNVNGVQKGSWKGGELDTSSIVGQNLYTGIDLMVQQYADSLLINKVGSVVAIEPKTGQIIAIASSPTYDPRLLTNRAFSKNYLKLYKNPYKPLFNRAVMSSYRPGSTFKLIQALIALQEGVITAGTGFSHGAAPMKCHGHPFTSTVALGIQHSCNPYFYYVFRKLLYDNDDGNSFTTSAAGLKRWHAIARKFSMGEKLGVDLPSEFKGNVPDDAYYDKHFGKGKWKFSNIYSVSIGEGELLTNPIKLANLAATIANRGYFYTPHIVASIGEKGASPLPQYLEKHETGISPHHYETVIEGMKNAVVRGTVPGFAQLSSGIISAGKTGTSQNPKGEDNSIFVAFAPVDDPKIAIAVIVEFAGFGGSHAAPIANLLIERYLKRETISKSVESYVLRKNYLPNYIFPRGTFPRPKPVPGDSLKKARADSVPIAAGKDTLRKIGYKTKTSTTALRGGI</sequence>
<dbReference type="Proteomes" id="UP001501508">
    <property type="component" value="Unassembled WGS sequence"/>
</dbReference>
<keyword evidence="3" id="KW-1003">Cell membrane</keyword>
<dbReference type="Pfam" id="PF00905">
    <property type="entry name" value="Transpeptidase"/>
    <property type="match status" value="1"/>
</dbReference>
<gene>
    <name evidence="14" type="primary">mrdA</name>
    <name evidence="14" type="ORF">GCM10023091_27410</name>
</gene>
<dbReference type="InterPro" id="IPR036138">
    <property type="entry name" value="PBP_dimer_sf"/>
</dbReference>
<evidence type="ECO:0000256" key="5">
    <source>
        <dbReference type="ARBA" id="ARBA00022692"/>
    </source>
</evidence>
<comment type="caution">
    <text evidence="14">The sequence shown here is derived from an EMBL/GenBank/DDBJ whole genome shotgun (WGS) entry which is preliminary data.</text>
</comment>
<evidence type="ECO:0000256" key="6">
    <source>
        <dbReference type="ARBA" id="ARBA00022960"/>
    </source>
</evidence>
<dbReference type="RefSeq" id="WP_345030086.1">
    <property type="nucleotide sequence ID" value="NZ_BAABEY010000025.1"/>
</dbReference>
<keyword evidence="5 11" id="KW-0812">Transmembrane</keyword>
<dbReference type="Gene3D" id="3.30.1390.30">
    <property type="entry name" value="Penicillin-binding protein 2a, domain 3"/>
    <property type="match status" value="1"/>
</dbReference>
<dbReference type="Gene3D" id="3.40.710.10">
    <property type="entry name" value="DD-peptidase/beta-lactamase superfamily"/>
    <property type="match status" value="1"/>
</dbReference>
<keyword evidence="7" id="KW-0573">Peptidoglycan synthesis</keyword>
<dbReference type="InterPro" id="IPR005311">
    <property type="entry name" value="PBP_dimer"/>
</dbReference>
<evidence type="ECO:0000259" key="13">
    <source>
        <dbReference type="Pfam" id="PF03717"/>
    </source>
</evidence>
<dbReference type="InterPro" id="IPR050515">
    <property type="entry name" value="Beta-lactam/transpept"/>
</dbReference>
<protein>
    <submittedName>
        <fullName evidence="14">Penicillin-binding protein 2</fullName>
    </submittedName>
</protein>
<name>A0ABP8M100_9BACT</name>
<evidence type="ECO:0000256" key="3">
    <source>
        <dbReference type="ARBA" id="ARBA00022475"/>
    </source>
</evidence>
<evidence type="ECO:0000256" key="1">
    <source>
        <dbReference type="ARBA" id="ARBA00004167"/>
    </source>
</evidence>
<dbReference type="InterPro" id="IPR001460">
    <property type="entry name" value="PCN-bd_Tpept"/>
</dbReference>
<evidence type="ECO:0000313" key="14">
    <source>
        <dbReference type="EMBL" id="GAA4441723.1"/>
    </source>
</evidence>
<reference evidence="15" key="1">
    <citation type="journal article" date="2019" name="Int. J. Syst. Evol. Microbiol.">
        <title>The Global Catalogue of Microorganisms (GCM) 10K type strain sequencing project: providing services to taxonomists for standard genome sequencing and annotation.</title>
        <authorList>
            <consortium name="The Broad Institute Genomics Platform"/>
            <consortium name="The Broad Institute Genome Sequencing Center for Infectious Disease"/>
            <person name="Wu L."/>
            <person name="Ma J."/>
        </authorList>
    </citation>
    <scope>NUCLEOTIDE SEQUENCE [LARGE SCALE GENOMIC DNA]</scope>
    <source>
        <strain evidence="15">JCM 31920</strain>
    </source>
</reference>
<dbReference type="SUPFAM" id="SSF56601">
    <property type="entry name" value="beta-lactamase/transpeptidase-like"/>
    <property type="match status" value="1"/>
</dbReference>
<evidence type="ECO:0000256" key="2">
    <source>
        <dbReference type="ARBA" id="ARBA00004236"/>
    </source>
</evidence>
<feature type="domain" description="Penicillin-binding protein transpeptidase" evidence="12">
    <location>
        <begin position="252"/>
        <end position="579"/>
    </location>
</feature>
<comment type="subcellular location">
    <subcellularLocation>
        <location evidence="2">Cell membrane</location>
    </subcellularLocation>
    <subcellularLocation>
        <location evidence="1">Membrane</location>
        <topology evidence="1">Single-pass membrane protein</topology>
    </subcellularLocation>
</comment>
<evidence type="ECO:0000256" key="10">
    <source>
        <dbReference type="ARBA" id="ARBA00023316"/>
    </source>
</evidence>
<keyword evidence="9 11" id="KW-0472">Membrane</keyword>
<keyword evidence="8 11" id="KW-1133">Transmembrane helix</keyword>
<dbReference type="PANTHER" id="PTHR30627">
    <property type="entry name" value="PEPTIDOGLYCAN D,D-TRANSPEPTIDASE"/>
    <property type="match status" value="1"/>
</dbReference>
<evidence type="ECO:0000256" key="7">
    <source>
        <dbReference type="ARBA" id="ARBA00022984"/>
    </source>
</evidence>
<evidence type="ECO:0000256" key="11">
    <source>
        <dbReference type="SAM" id="Phobius"/>
    </source>
</evidence>
<keyword evidence="4" id="KW-0378">Hydrolase</keyword>
<evidence type="ECO:0000259" key="12">
    <source>
        <dbReference type="Pfam" id="PF00905"/>
    </source>
</evidence>
<evidence type="ECO:0000313" key="15">
    <source>
        <dbReference type="Proteomes" id="UP001501508"/>
    </source>
</evidence>
<keyword evidence="15" id="KW-1185">Reference proteome</keyword>